<dbReference type="InterPro" id="IPR036278">
    <property type="entry name" value="Sialidase_sf"/>
</dbReference>
<evidence type="ECO:0000313" key="3">
    <source>
        <dbReference type="Proteomes" id="UP000640489"/>
    </source>
</evidence>
<comment type="caution">
    <text evidence="2">The sequence shown here is derived from an EMBL/GenBank/DDBJ whole genome shotgun (WGS) entry which is preliminary data.</text>
</comment>
<reference evidence="2" key="1">
    <citation type="submission" date="2020-11" db="EMBL/GenBank/DDBJ databases">
        <title>Nocardioides sp. nov., isolated from Soil of Cynanchum wilfordii Hemsley rhizosphere.</title>
        <authorList>
            <person name="Lee J.-S."/>
            <person name="Suh M.K."/>
            <person name="Kim J.-S."/>
        </authorList>
    </citation>
    <scope>NUCLEOTIDE SEQUENCE</scope>
    <source>
        <strain evidence="2">KCTC 19275</strain>
    </source>
</reference>
<dbReference type="SUPFAM" id="SSF110296">
    <property type="entry name" value="Oligoxyloglucan reducing end-specific cellobiohydrolase"/>
    <property type="match status" value="1"/>
</dbReference>
<evidence type="ECO:0000313" key="2">
    <source>
        <dbReference type="EMBL" id="MBF4763410.1"/>
    </source>
</evidence>
<organism evidence="2 3">
    <name type="scientific">Nocardioides islandensis</name>
    <dbReference type="NCBI Taxonomy" id="433663"/>
    <lineage>
        <taxon>Bacteria</taxon>
        <taxon>Bacillati</taxon>
        <taxon>Actinomycetota</taxon>
        <taxon>Actinomycetes</taxon>
        <taxon>Propionibacteriales</taxon>
        <taxon>Nocardioidaceae</taxon>
        <taxon>Nocardioides</taxon>
    </lineage>
</organism>
<dbReference type="SUPFAM" id="SSF50939">
    <property type="entry name" value="Sialidases"/>
    <property type="match status" value="1"/>
</dbReference>
<dbReference type="RefSeq" id="WP_194706591.1">
    <property type="nucleotide sequence ID" value="NZ_JADKPN010000004.1"/>
</dbReference>
<evidence type="ECO:0000256" key="1">
    <source>
        <dbReference type="SAM" id="MobiDB-lite"/>
    </source>
</evidence>
<feature type="compositionally biased region" description="Acidic residues" evidence="1">
    <location>
        <begin position="46"/>
        <end position="69"/>
    </location>
</feature>
<dbReference type="GO" id="GO:0016787">
    <property type="term" value="F:hydrolase activity"/>
    <property type="evidence" value="ECO:0007669"/>
    <property type="project" value="UniProtKB-KW"/>
</dbReference>
<dbReference type="Gene3D" id="2.130.10.10">
    <property type="entry name" value="YVTN repeat-like/Quinoprotein amine dehydrogenase"/>
    <property type="match status" value="3"/>
</dbReference>
<dbReference type="EMBL" id="JADKPN010000004">
    <property type="protein sequence ID" value="MBF4763410.1"/>
    <property type="molecule type" value="Genomic_DNA"/>
</dbReference>
<dbReference type="AlphaFoldDB" id="A0A930YK96"/>
<keyword evidence="3" id="KW-1185">Reference proteome</keyword>
<feature type="compositionally biased region" description="Basic and acidic residues" evidence="1">
    <location>
        <begin position="70"/>
        <end position="80"/>
    </location>
</feature>
<sequence length="903" mass="94672">MVRRRHLSLLAGLVVLALVLIGGYVVGNRADGPPPRSASAGTESGAEADEADADSGDEAEAEEGEAGESAEEREHERHNAAGEAGEESVAMHTAISLFRDARGLGLLKDPGAYTDAYAHLAGMPQAAGAWQEVTSKPYNSDAPAYRDPVASNSGGGAGYVTGRIVGLAVDPSTHGLDFQPVYAAGAQGGVFRSLDNGATWTPISDQILNLATGDLRVAPDGSLWYGTGEPNYGNELGSGVYRLDDPWKTTSVFTAGDRVGGTELESHWIGKLAFDDTFAYAATSRGVYRRPLADDAVAWQRVLAPVQPQTSVTQNIADDIVVQPRTGLLVANLAYRSPQPYNGFYVSSDHGSTWRLAKLKGAINPKEVGPSDMAYSADGKRLYVVMESTVGFDTKTSSLAGVYESPTGNPDGPWSQIADASKLGNSGSALKTPGDHSYPVGVQAWYNRFVGVDPADRDHVYVGLEEVFETRNAGTTWKTAGRYWDFGFACQPSGTCDGNVLHSDQHSIAFGNDRVYAGNDGGLYSRKVDGTQQSWTSLSKSGELRALQYYGIGVGALGASDGGGVAAWGGMQDNGVSLLRPADNGEQVSPMGGDGGMMLVDPANGCRAVGEYVGLTLQLTTNCGKGQPDAPTIQQIAPADPNPQFIAPFAADDTAAYRDKFWVAAGAYVWENTKTWASTTADNGWMKAFDLTVGTNPAASATAVASQTHDVAGKPVHVEYAAWCGSCSSTTYNSGVATNEGGTWHQLPMTYTKSDGTTARMPQRYISAVTIDPADTSGRTVYVTYNGFSARYIEGFGAGFGHVYKSTDGGMTFTDVSGAAAAADSLPDVPASDLAIGPTGSLYLATDLGVFVHPAGSATGHWERMGTTLPTTISSDLVVFGGSGGTWLYDGTFGRGIWKAPVG</sequence>
<accession>A0A930YK96</accession>
<dbReference type="Proteomes" id="UP000640489">
    <property type="component" value="Unassembled WGS sequence"/>
</dbReference>
<protein>
    <submittedName>
        <fullName evidence="2">Glycosyl hydrolase</fullName>
    </submittedName>
</protein>
<feature type="region of interest" description="Disordered" evidence="1">
    <location>
        <begin position="29"/>
        <end position="88"/>
    </location>
</feature>
<gene>
    <name evidence="2" type="ORF">ISU07_09760</name>
</gene>
<proteinExistence type="predicted"/>
<name>A0A930YK96_9ACTN</name>
<dbReference type="InterPro" id="IPR015943">
    <property type="entry name" value="WD40/YVTN_repeat-like_dom_sf"/>
</dbReference>
<keyword evidence="2" id="KW-0378">Hydrolase</keyword>